<dbReference type="GO" id="GO:0003677">
    <property type="term" value="F:DNA binding"/>
    <property type="evidence" value="ECO:0007669"/>
    <property type="project" value="InterPro"/>
</dbReference>
<evidence type="ECO:0000313" key="8">
    <source>
        <dbReference type="EMBL" id="BFF97811.1"/>
    </source>
</evidence>
<evidence type="ECO:0000256" key="5">
    <source>
        <dbReference type="SAM" id="Coils"/>
    </source>
</evidence>
<dbReference type="InterPro" id="IPR044822">
    <property type="entry name" value="Myb_DNA-bind_4"/>
</dbReference>
<feature type="domain" description="BED-type" evidence="7">
    <location>
        <begin position="51"/>
        <end position="107"/>
    </location>
</feature>
<name>A0AAU9FPB0_DROMD</name>
<dbReference type="EMBL" id="AP029265">
    <property type="protein sequence ID" value="BFF97811.1"/>
    <property type="molecule type" value="Genomic_DNA"/>
</dbReference>
<sequence>MNVYITSVMADQMQTRNIFINNLQNDARPKETHREIAQKIKSGDYKLLRKNQRSTVWKVYREIIASDGNPLRTVFFCTGCNRLLKSSSGNTSNLRIHKCHVDYMRQLYNERDGGDVLEDEQDANDYQLEYTQEELRQRSYRRNNPTRHEWCANGTKMLLQLWATYINDLRGKRKNSHVHREMAHKMKHFGATATEVKAKMDNMTKKYRKEAKDVKLLGRPSRWEHFYRLQSLLMGTKAVDLNNDLTFDCSDDDTQAMESENEDETNAEEDNSQDGLIREQEDAPDNMTEEIEVHAVRPPLPSAISALEDYEDELDKQNLIIEQTYKAKRKRAARLLEIEEEKLAIEREKLQTMKYLKQELSSFHKDMFRLLSQNN</sequence>
<feature type="region of interest" description="Disordered" evidence="6">
    <location>
        <begin position="250"/>
        <end position="276"/>
    </location>
</feature>
<evidence type="ECO:0000256" key="6">
    <source>
        <dbReference type="SAM" id="MobiDB-lite"/>
    </source>
</evidence>
<dbReference type="PROSITE" id="PS50808">
    <property type="entry name" value="ZF_BED"/>
    <property type="match status" value="1"/>
</dbReference>
<keyword evidence="1" id="KW-0479">Metal-binding</keyword>
<accession>A0AAU9FPB0</accession>
<dbReference type="Pfam" id="PF13837">
    <property type="entry name" value="Myb_DNA-bind_4"/>
    <property type="match status" value="1"/>
</dbReference>
<evidence type="ECO:0000313" key="9">
    <source>
        <dbReference type="Proteomes" id="UP001500889"/>
    </source>
</evidence>
<evidence type="ECO:0000259" key="7">
    <source>
        <dbReference type="PROSITE" id="PS50808"/>
    </source>
</evidence>
<dbReference type="Gene3D" id="1.10.10.60">
    <property type="entry name" value="Homeodomain-like"/>
    <property type="match status" value="1"/>
</dbReference>
<protein>
    <recommendedName>
        <fullName evidence="7">BED-type domain-containing protein</fullName>
    </recommendedName>
</protein>
<proteinExistence type="predicted"/>
<evidence type="ECO:0000256" key="3">
    <source>
        <dbReference type="ARBA" id="ARBA00022833"/>
    </source>
</evidence>
<dbReference type="InterPro" id="IPR026095">
    <property type="entry name" value="Myb/SANT-like_DNA-bd_dom_prot"/>
</dbReference>
<evidence type="ECO:0000256" key="2">
    <source>
        <dbReference type="ARBA" id="ARBA00022771"/>
    </source>
</evidence>
<feature type="coiled-coil region" evidence="5">
    <location>
        <begin position="307"/>
        <end position="349"/>
    </location>
</feature>
<reference evidence="8 9" key="1">
    <citation type="submission" date="2024-02" db="EMBL/GenBank/DDBJ databases">
        <title>A chromosome-level genome assembly of Drosophila madeirensis, a fruit fly species endemic to Madeira island.</title>
        <authorList>
            <person name="Tomihara K."/>
            <person name="Llopart A."/>
            <person name="Yamamoto D."/>
        </authorList>
    </citation>
    <scope>NUCLEOTIDE SEQUENCE [LARGE SCALE GENOMIC DNA]</scope>
    <source>
        <strain evidence="8 9">RF1</strain>
    </source>
</reference>
<evidence type="ECO:0000256" key="1">
    <source>
        <dbReference type="ARBA" id="ARBA00022723"/>
    </source>
</evidence>
<dbReference type="SMART" id="SM00614">
    <property type="entry name" value="ZnF_BED"/>
    <property type="match status" value="1"/>
</dbReference>
<feature type="compositionally biased region" description="Acidic residues" evidence="6">
    <location>
        <begin position="250"/>
        <end position="272"/>
    </location>
</feature>
<dbReference type="GO" id="GO:0008270">
    <property type="term" value="F:zinc ion binding"/>
    <property type="evidence" value="ECO:0007669"/>
    <property type="project" value="UniProtKB-KW"/>
</dbReference>
<keyword evidence="2 4" id="KW-0863">Zinc-finger</keyword>
<gene>
    <name evidence="8" type="ORF">DMAD_06143</name>
</gene>
<dbReference type="PANTHER" id="PTHR22666:SF3">
    <property type="entry name" value="MYB_SANT-LIKE DNA-BINDING DOMAIN-CONTAINING PROTEIN 1"/>
    <property type="match status" value="1"/>
</dbReference>
<dbReference type="PANTHER" id="PTHR22666">
    <property type="entry name" value="MYB_SANT-LIKE DNA-BINDING DOMAIN-CONTAINING PROTEIN 1"/>
    <property type="match status" value="1"/>
</dbReference>
<dbReference type="InterPro" id="IPR003656">
    <property type="entry name" value="Znf_BED"/>
</dbReference>
<organism evidence="8 9">
    <name type="scientific">Drosophila madeirensis</name>
    <name type="common">Fruit fly</name>
    <dbReference type="NCBI Taxonomy" id="30013"/>
    <lineage>
        <taxon>Eukaryota</taxon>
        <taxon>Metazoa</taxon>
        <taxon>Ecdysozoa</taxon>
        <taxon>Arthropoda</taxon>
        <taxon>Hexapoda</taxon>
        <taxon>Insecta</taxon>
        <taxon>Pterygota</taxon>
        <taxon>Neoptera</taxon>
        <taxon>Endopterygota</taxon>
        <taxon>Diptera</taxon>
        <taxon>Brachycera</taxon>
        <taxon>Muscomorpha</taxon>
        <taxon>Ephydroidea</taxon>
        <taxon>Drosophilidae</taxon>
        <taxon>Drosophila</taxon>
        <taxon>Sophophora</taxon>
    </lineage>
</organism>
<dbReference type="GO" id="GO:0016604">
    <property type="term" value="C:nuclear body"/>
    <property type="evidence" value="ECO:0007669"/>
    <property type="project" value="TreeGrafter"/>
</dbReference>
<dbReference type="Proteomes" id="UP001500889">
    <property type="component" value="Chromosome J"/>
</dbReference>
<keyword evidence="9" id="KW-1185">Reference proteome</keyword>
<keyword evidence="3" id="KW-0862">Zinc</keyword>
<dbReference type="AlphaFoldDB" id="A0AAU9FPB0"/>
<evidence type="ECO:0000256" key="4">
    <source>
        <dbReference type="PROSITE-ProRule" id="PRU00027"/>
    </source>
</evidence>
<keyword evidence="5" id="KW-0175">Coiled coil</keyword>
<dbReference type="GO" id="GO:0045893">
    <property type="term" value="P:positive regulation of DNA-templated transcription"/>
    <property type="evidence" value="ECO:0007669"/>
    <property type="project" value="TreeGrafter"/>
</dbReference>